<feature type="transmembrane region" description="Helical" evidence="1">
    <location>
        <begin position="21"/>
        <end position="42"/>
    </location>
</feature>
<keyword evidence="1" id="KW-0812">Transmembrane</keyword>
<dbReference type="Proteomes" id="UP000196877">
    <property type="component" value="Chromosome"/>
</dbReference>
<reference evidence="2 3" key="1">
    <citation type="submission" date="2017-06" db="EMBL/GenBank/DDBJ databases">
        <title>Genome sequence of Bacillus sonorensis strain SRCM101395.</title>
        <authorList>
            <person name="Cho S.H."/>
        </authorList>
    </citation>
    <scope>NUCLEOTIDE SEQUENCE [LARGE SCALE GENOMIC DNA]</scope>
    <source>
        <strain evidence="2 3">SRCM101395</strain>
    </source>
</reference>
<evidence type="ECO:0000256" key="1">
    <source>
        <dbReference type="SAM" id="Phobius"/>
    </source>
</evidence>
<name>A0ABN5AB31_9BACI</name>
<evidence type="ECO:0008006" key="4">
    <source>
        <dbReference type="Google" id="ProtNLM"/>
    </source>
</evidence>
<dbReference type="EMBL" id="CP021920">
    <property type="protein sequence ID" value="ASB88028.1"/>
    <property type="molecule type" value="Genomic_DNA"/>
</dbReference>
<proteinExistence type="predicted"/>
<evidence type="ECO:0000313" key="3">
    <source>
        <dbReference type="Proteomes" id="UP000196877"/>
    </source>
</evidence>
<dbReference type="RefSeq" id="WP_006637893.1">
    <property type="nucleotide sequence ID" value="NZ_CP021920.1"/>
</dbReference>
<organism evidence="2 3">
    <name type="scientific">Bacillus sonorensis</name>
    <dbReference type="NCBI Taxonomy" id="119858"/>
    <lineage>
        <taxon>Bacteria</taxon>
        <taxon>Bacillati</taxon>
        <taxon>Bacillota</taxon>
        <taxon>Bacilli</taxon>
        <taxon>Bacillales</taxon>
        <taxon>Bacillaceae</taxon>
        <taxon>Bacillus</taxon>
    </lineage>
</organism>
<sequence>MEFKTVTVAKKRFGLMRITSLFIGIFLMLISAILVITIIGILPGFGLALFSLPFFAVALGGAKYTCPNCGFDRNFVTTVKVNDSCKRCRQNIAVDWVKPNKKNKAS</sequence>
<dbReference type="GeneID" id="92854522"/>
<feature type="transmembrane region" description="Helical" evidence="1">
    <location>
        <begin position="48"/>
        <end position="66"/>
    </location>
</feature>
<evidence type="ECO:0000313" key="2">
    <source>
        <dbReference type="EMBL" id="ASB88028.1"/>
    </source>
</evidence>
<accession>A0ABN5AB31</accession>
<protein>
    <recommendedName>
        <fullName evidence="4">Phage protein</fullName>
    </recommendedName>
</protein>
<keyword evidence="3" id="KW-1185">Reference proteome</keyword>
<gene>
    <name evidence="2" type="ORF">S101395_01519</name>
</gene>
<keyword evidence="1" id="KW-0472">Membrane</keyword>
<keyword evidence="1" id="KW-1133">Transmembrane helix</keyword>